<evidence type="ECO:0000259" key="9">
    <source>
        <dbReference type="PROSITE" id="PS50011"/>
    </source>
</evidence>
<evidence type="ECO:0000256" key="5">
    <source>
        <dbReference type="ARBA" id="ARBA00022777"/>
    </source>
</evidence>
<dbReference type="InterPro" id="IPR011009">
    <property type="entry name" value="Kinase-like_dom_sf"/>
</dbReference>
<evidence type="ECO:0000313" key="11">
    <source>
        <dbReference type="Proteomes" id="UP000551758"/>
    </source>
</evidence>
<dbReference type="EMBL" id="JACDTQ010000948">
    <property type="protein sequence ID" value="KAF5924630.1"/>
    <property type="molecule type" value="Genomic_DNA"/>
</dbReference>
<dbReference type="Gene3D" id="1.10.510.10">
    <property type="entry name" value="Transferase(Phosphotransferase) domain 1"/>
    <property type="match status" value="1"/>
</dbReference>
<keyword evidence="4" id="KW-0547">Nucleotide-binding</keyword>
<feature type="domain" description="Protein kinase" evidence="9">
    <location>
        <begin position="1"/>
        <end position="93"/>
    </location>
</feature>
<dbReference type="PANTHER" id="PTHR24346">
    <property type="entry name" value="MAP/MICROTUBULE AFFINITY-REGULATING KINASE"/>
    <property type="match status" value="1"/>
</dbReference>
<keyword evidence="3" id="KW-0808">Transferase</keyword>
<dbReference type="Proteomes" id="UP000551758">
    <property type="component" value="Unassembled WGS sequence"/>
</dbReference>
<evidence type="ECO:0000256" key="7">
    <source>
        <dbReference type="ARBA" id="ARBA00047899"/>
    </source>
</evidence>
<keyword evidence="2" id="KW-0723">Serine/threonine-protein kinase</keyword>
<name>A0A7J7F9E6_DICBM</name>
<comment type="caution">
    <text evidence="10">The sequence shown here is derived from an EMBL/GenBank/DDBJ whole genome shotgun (WGS) entry which is preliminary data.</text>
</comment>
<comment type="catalytic activity">
    <reaction evidence="8">
        <text>L-seryl-[protein] + ATP = O-phospho-L-seryl-[protein] + ADP + H(+)</text>
        <dbReference type="Rhea" id="RHEA:17989"/>
        <dbReference type="Rhea" id="RHEA-COMP:9863"/>
        <dbReference type="Rhea" id="RHEA-COMP:11604"/>
        <dbReference type="ChEBI" id="CHEBI:15378"/>
        <dbReference type="ChEBI" id="CHEBI:29999"/>
        <dbReference type="ChEBI" id="CHEBI:30616"/>
        <dbReference type="ChEBI" id="CHEBI:83421"/>
        <dbReference type="ChEBI" id="CHEBI:456216"/>
        <dbReference type="EC" id="2.7.11.1"/>
    </reaction>
</comment>
<dbReference type="EC" id="2.7.11.1" evidence="1"/>
<dbReference type="Pfam" id="PF00069">
    <property type="entry name" value="Pkinase"/>
    <property type="match status" value="1"/>
</dbReference>
<dbReference type="PANTHER" id="PTHR24346:SF56">
    <property type="entry name" value="SERINE_THREONINE-PROTEIN KINASE MARK2"/>
    <property type="match status" value="1"/>
</dbReference>
<evidence type="ECO:0000256" key="6">
    <source>
        <dbReference type="ARBA" id="ARBA00022840"/>
    </source>
</evidence>
<dbReference type="GO" id="GO:0000226">
    <property type="term" value="P:microtubule cytoskeleton organization"/>
    <property type="evidence" value="ECO:0007669"/>
    <property type="project" value="TreeGrafter"/>
</dbReference>
<reference evidence="10 11" key="1">
    <citation type="journal article" date="2020" name="Mol. Biol. Evol.">
        <title>Interspecific Gene Flow and the Evolution of Specialization in Black and White Rhinoceros.</title>
        <authorList>
            <person name="Moodley Y."/>
            <person name="Westbury M.V."/>
            <person name="Russo I.M."/>
            <person name="Gopalakrishnan S."/>
            <person name="Rakotoarivelo A."/>
            <person name="Olsen R.A."/>
            <person name="Prost S."/>
            <person name="Tunstall T."/>
            <person name="Ryder O.A."/>
            <person name="Dalen L."/>
            <person name="Bruford M.W."/>
        </authorList>
    </citation>
    <scope>NUCLEOTIDE SEQUENCE [LARGE SCALE GENOMIC DNA]</scope>
    <source>
        <strain evidence="10">SBR-YM</strain>
        <tissue evidence="10">Skin</tissue>
    </source>
</reference>
<comment type="catalytic activity">
    <reaction evidence="7">
        <text>L-threonyl-[protein] + ATP = O-phospho-L-threonyl-[protein] + ADP + H(+)</text>
        <dbReference type="Rhea" id="RHEA:46608"/>
        <dbReference type="Rhea" id="RHEA-COMP:11060"/>
        <dbReference type="Rhea" id="RHEA-COMP:11605"/>
        <dbReference type="ChEBI" id="CHEBI:15378"/>
        <dbReference type="ChEBI" id="CHEBI:30013"/>
        <dbReference type="ChEBI" id="CHEBI:30616"/>
        <dbReference type="ChEBI" id="CHEBI:61977"/>
        <dbReference type="ChEBI" id="CHEBI:456216"/>
        <dbReference type="EC" id="2.7.11.1"/>
    </reaction>
</comment>
<protein>
    <recommendedName>
        <fullName evidence="1">non-specific serine/threonine protein kinase</fullName>
        <ecNumber evidence="1">2.7.11.1</ecNumber>
    </recommendedName>
</protein>
<dbReference type="AlphaFoldDB" id="A0A7J7F9E6"/>
<evidence type="ECO:0000256" key="3">
    <source>
        <dbReference type="ARBA" id="ARBA00022679"/>
    </source>
</evidence>
<keyword evidence="11" id="KW-1185">Reference proteome</keyword>
<dbReference type="SUPFAM" id="SSF56112">
    <property type="entry name" value="Protein kinase-like (PK-like)"/>
    <property type="match status" value="1"/>
</dbReference>
<dbReference type="GO" id="GO:0005737">
    <property type="term" value="C:cytoplasm"/>
    <property type="evidence" value="ECO:0007669"/>
    <property type="project" value="TreeGrafter"/>
</dbReference>
<dbReference type="GO" id="GO:0050321">
    <property type="term" value="F:tau-protein kinase activity"/>
    <property type="evidence" value="ECO:0007669"/>
    <property type="project" value="TreeGrafter"/>
</dbReference>
<proteinExistence type="predicted"/>
<dbReference type="GO" id="GO:0035556">
    <property type="term" value="P:intracellular signal transduction"/>
    <property type="evidence" value="ECO:0007669"/>
    <property type="project" value="TreeGrafter"/>
</dbReference>
<dbReference type="PROSITE" id="PS50011">
    <property type="entry name" value="PROTEIN_KINASE_DOM"/>
    <property type="match status" value="1"/>
</dbReference>
<sequence>MFDYLVYHSPMTEEEAQGKFRQLVSAVHLCHQRGIVHRDLSLESLHLDAELSVKLTDFGLSSQFIGHKLSMYSGSPCNIAPEILQGQDSNGPR</sequence>
<evidence type="ECO:0000256" key="1">
    <source>
        <dbReference type="ARBA" id="ARBA00012513"/>
    </source>
</evidence>
<organism evidence="10 11">
    <name type="scientific">Diceros bicornis minor</name>
    <name type="common">South-central black rhinoceros</name>
    <dbReference type="NCBI Taxonomy" id="77932"/>
    <lineage>
        <taxon>Eukaryota</taxon>
        <taxon>Metazoa</taxon>
        <taxon>Chordata</taxon>
        <taxon>Craniata</taxon>
        <taxon>Vertebrata</taxon>
        <taxon>Euteleostomi</taxon>
        <taxon>Mammalia</taxon>
        <taxon>Eutheria</taxon>
        <taxon>Laurasiatheria</taxon>
        <taxon>Perissodactyla</taxon>
        <taxon>Rhinocerotidae</taxon>
        <taxon>Diceros</taxon>
    </lineage>
</organism>
<dbReference type="InterPro" id="IPR000719">
    <property type="entry name" value="Prot_kinase_dom"/>
</dbReference>
<keyword evidence="6" id="KW-0067">ATP-binding</keyword>
<evidence type="ECO:0000256" key="8">
    <source>
        <dbReference type="ARBA" id="ARBA00048679"/>
    </source>
</evidence>
<evidence type="ECO:0000256" key="4">
    <source>
        <dbReference type="ARBA" id="ARBA00022741"/>
    </source>
</evidence>
<dbReference type="GO" id="GO:0005524">
    <property type="term" value="F:ATP binding"/>
    <property type="evidence" value="ECO:0007669"/>
    <property type="project" value="UniProtKB-KW"/>
</dbReference>
<accession>A0A7J7F9E6</accession>
<keyword evidence="5" id="KW-0418">Kinase</keyword>
<evidence type="ECO:0000313" key="10">
    <source>
        <dbReference type="EMBL" id="KAF5924630.1"/>
    </source>
</evidence>
<evidence type="ECO:0000256" key="2">
    <source>
        <dbReference type="ARBA" id="ARBA00022527"/>
    </source>
</evidence>
<gene>
    <name evidence="10" type="ORF">HPG69_004502</name>
</gene>